<dbReference type="Proteomes" id="UP000009131">
    <property type="component" value="Unassembled WGS sequence"/>
</dbReference>
<dbReference type="PROSITE" id="PS51257">
    <property type="entry name" value="PROKAR_LIPOPROTEIN"/>
    <property type="match status" value="1"/>
</dbReference>
<dbReference type="AlphaFoldDB" id="G7E2U3"/>
<dbReference type="PANTHER" id="PTHR10285">
    <property type="entry name" value="URIDINE KINASE"/>
    <property type="match status" value="1"/>
</dbReference>
<dbReference type="OrthoDB" id="10041966at2759"/>
<dbReference type="HOGENOM" id="CLU_058668_1_1_1"/>
<dbReference type="OMA" id="MDMEAMT"/>
<organism evidence="1 2">
    <name type="scientific">Mixia osmundae (strain CBS 9802 / IAM 14324 / JCM 22182 / KY 12970)</name>
    <dbReference type="NCBI Taxonomy" id="764103"/>
    <lineage>
        <taxon>Eukaryota</taxon>
        <taxon>Fungi</taxon>
        <taxon>Dikarya</taxon>
        <taxon>Basidiomycota</taxon>
        <taxon>Pucciniomycotina</taxon>
        <taxon>Mixiomycetes</taxon>
        <taxon>Mixiales</taxon>
        <taxon>Mixiaceae</taxon>
        <taxon>Mixia</taxon>
    </lineage>
</organism>
<accession>G7E2U3</accession>
<dbReference type="InParanoid" id="G7E2U3"/>
<evidence type="ECO:0008006" key="3">
    <source>
        <dbReference type="Google" id="ProtNLM"/>
    </source>
</evidence>
<dbReference type="FunCoup" id="G7E2U3">
    <property type="interactions" value="202"/>
</dbReference>
<dbReference type="CDD" id="cd02024">
    <property type="entry name" value="NRK1"/>
    <property type="match status" value="1"/>
</dbReference>
<reference evidence="1 2" key="2">
    <citation type="journal article" date="2012" name="Open Biol.">
        <title>Characteristics of nucleosomes and linker DNA regions on the genome of the basidiomycete Mixia osmundae revealed by mono- and dinucleosome mapping.</title>
        <authorList>
            <person name="Nishida H."/>
            <person name="Kondo S."/>
            <person name="Matsumoto T."/>
            <person name="Suzuki Y."/>
            <person name="Yoshikawa H."/>
            <person name="Taylor T.D."/>
            <person name="Sugiyama J."/>
        </authorList>
    </citation>
    <scope>NUCLEOTIDE SEQUENCE [LARGE SCALE GENOMIC DNA]</scope>
    <source>
        <strain evidence="2">CBS 9802 / IAM 14324 / JCM 22182 / KY 12970</strain>
    </source>
</reference>
<dbReference type="SUPFAM" id="SSF52540">
    <property type="entry name" value="P-loop containing nucleoside triphosphate hydrolases"/>
    <property type="match status" value="1"/>
</dbReference>
<comment type="caution">
    <text evidence="1">The sequence shown here is derived from an EMBL/GenBank/DDBJ whole genome shotgun (WGS) entry which is preliminary data.</text>
</comment>
<dbReference type="InterPro" id="IPR027417">
    <property type="entry name" value="P-loop_NTPase"/>
</dbReference>
<dbReference type="Gene3D" id="3.40.50.300">
    <property type="entry name" value="P-loop containing nucleotide triphosphate hydrolases"/>
    <property type="match status" value="1"/>
</dbReference>
<dbReference type="EMBL" id="BABT02000117">
    <property type="protein sequence ID" value="GAA97287.1"/>
    <property type="molecule type" value="Genomic_DNA"/>
</dbReference>
<proteinExistence type="predicted"/>
<name>G7E2U3_MIXOS</name>
<protein>
    <recommendedName>
        <fullName evidence="3">Phosphoribulokinase/uridine kinase domain-containing protein</fullName>
    </recommendedName>
</protein>
<dbReference type="STRING" id="764103.G7E2U3"/>
<dbReference type="FunFam" id="3.40.50.300:FF:002582">
    <property type="entry name" value="Nicotinamide riboside kinase, variant"/>
    <property type="match status" value="1"/>
</dbReference>
<dbReference type="eggNOG" id="KOG3308">
    <property type="taxonomic scope" value="Eukaryota"/>
</dbReference>
<gene>
    <name evidence="1" type="primary">Mo03965</name>
    <name evidence="1" type="ORF">E5Q_03965</name>
</gene>
<sequence>MTDRVIMIALGGASCSGKTTLAKFLKQILPPERTFILHQDDLTPPAERLPIHPIYGVQDWDSPETALEWSRFNKVLSYIRQHAALPPPPLYSSHDHMNKQNDLPLPDGLIEHWRQVFAELDERQTSFCIVDGFLMYWDRQANAQYDIKLFVREDEAILRKRREERNGYNTAEGEMWQDPPGYWQNIVWPAYLKAHRHLFRAGDVEHGRAIKSDSTVNGHAAPNADLLVLEASQYSMADIVRRSCEEIRDYLIQAS</sequence>
<dbReference type="RefSeq" id="XP_014570397.1">
    <property type="nucleotide sequence ID" value="XM_014714911.1"/>
</dbReference>
<keyword evidence="2" id="KW-1185">Reference proteome</keyword>
<evidence type="ECO:0000313" key="1">
    <source>
        <dbReference type="EMBL" id="GAA97287.1"/>
    </source>
</evidence>
<reference evidence="1 2" key="1">
    <citation type="journal article" date="2011" name="J. Gen. Appl. Microbiol.">
        <title>Draft genome sequencing of the enigmatic basidiomycete Mixia osmundae.</title>
        <authorList>
            <person name="Nishida H."/>
            <person name="Nagatsuka Y."/>
            <person name="Sugiyama J."/>
        </authorList>
    </citation>
    <scope>NUCLEOTIDE SEQUENCE [LARGE SCALE GENOMIC DNA]</scope>
    <source>
        <strain evidence="2">CBS 9802 / IAM 14324 / JCM 22182 / KY 12970</strain>
    </source>
</reference>
<evidence type="ECO:0000313" key="2">
    <source>
        <dbReference type="Proteomes" id="UP000009131"/>
    </source>
</evidence>